<organism evidence="1 2">
    <name type="scientific">Lactiplantibacillus nangangensis</name>
    <dbReference type="NCBI Taxonomy" id="2559917"/>
    <lineage>
        <taxon>Bacteria</taxon>
        <taxon>Bacillati</taxon>
        <taxon>Bacillota</taxon>
        <taxon>Bacilli</taxon>
        <taxon>Lactobacillales</taxon>
        <taxon>Lactobacillaceae</taxon>
        <taxon>Lactiplantibacillus</taxon>
    </lineage>
</organism>
<evidence type="ECO:0000313" key="2">
    <source>
        <dbReference type="Proteomes" id="UP001596171"/>
    </source>
</evidence>
<gene>
    <name evidence="1" type="ORF">ACFP1L_02545</name>
</gene>
<evidence type="ECO:0000313" key="1">
    <source>
        <dbReference type="EMBL" id="MFC6200775.1"/>
    </source>
</evidence>
<reference evidence="2" key="1">
    <citation type="journal article" date="2019" name="Int. J. Syst. Evol. Microbiol.">
        <title>The Global Catalogue of Microorganisms (GCM) 10K type strain sequencing project: providing services to taxonomists for standard genome sequencing and annotation.</title>
        <authorList>
            <consortium name="The Broad Institute Genomics Platform"/>
            <consortium name="The Broad Institute Genome Sequencing Center for Infectious Disease"/>
            <person name="Wu L."/>
            <person name="Ma J."/>
        </authorList>
    </citation>
    <scope>NUCLEOTIDE SEQUENCE [LARGE SCALE GENOMIC DNA]</scope>
    <source>
        <strain evidence="2">CCM 8930</strain>
    </source>
</reference>
<proteinExistence type="predicted"/>
<dbReference type="EMBL" id="JBHSSE010000003">
    <property type="protein sequence ID" value="MFC6200775.1"/>
    <property type="molecule type" value="Genomic_DNA"/>
</dbReference>
<keyword evidence="2" id="KW-1185">Reference proteome</keyword>
<name>A0ABW1SGT8_9LACO</name>
<comment type="caution">
    <text evidence="1">The sequence shown here is derived from an EMBL/GenBank/DDBJ whole genome shotgun (WGS) entry which is preliminary data.</text>
</comment>
<protein>
    <submittedName>
        <fullName evidence="1">Uncharacterized protein</fullName>
    </submittedName>
</protein>
<accession>A0ABW1SGT8</accession>
<dbReference type="Proteomes" id="UP001596171">
    <property type="component" value="Unassembled WGS sequence"/>
</dbReference>
<dbReference type="RefSeq" id="WP_137615070.1">
    <property type="nucleotide sequence ID" value="NZ_BJDI01000001.1"/>
</dbReference>
<sequence>MELVLNLEDIYLRFRTQLIDNHYGYSDEYFDNLKEFRGEIFINDNLNYHFRGFWGWPDANSLAKLCQEFLKGTLTKSVQYFSESIEEESAFEVCFDPLNSSVCWKTFLYNQHDELTEHGITLTLTDESCKALAVYLALQTGTVAYDDPQIIKYIQQGMLVEQSGF</sequence>